<dbReference type="Gene3D" id="3.30.565.10">
    <property type="entry name" value="Histidine kinase-like ATPase, C-terminal domain"/>
    <property type="match status" value="1"/>
</dbReference>
<keyword evidence="5" id="KW-0902">Two-component regulatory system</keyword>
<keyword evidence="4 8" id="KW-0418">Kinase</keyword>
<keyword evidence="9" id="KW-1185">Reference proteome</keyword>
<dbReference type="OrthoDB" id="9813151at2"/>
<dbReference type="GO" id="GO:0000155">
    <property type="term" value="F:phosphorelay sensor kinase activity"/>
    <property type="evidence" value="ECO:0007669"/>
    <property type="project" value="InterPro"/>
</dbReference>
<evidence type="ECO:0000256" key="5">
    <source>
        <dbReference type="ARBA" id="ARBA00023012"/>
    </source>
</evidence>
<dbReference type="Pfam" id="PF02518">
    <property type="entry name" value="HATPase_c"/>
    <property type="match status" value="1"/>
</dbReference>
<dbReference type="RefSeq" id="WP_073282665.1">
    <property type="nucleotide sequence ID" value="NZ_FRCP01000006.1"/>
</dbReference>
<dbReference type="PRINTS" id="PR00344">
    <property type="entry name" value="BCTRLSENSOR"/>
</dbReference>
<dbReference type="EMBL" id="FRCP01000006">
    <property type="protein sequence ID" value="SHM06507.1"/>
    <property type="molecule type" value="Genomic_DNA"/>
</dbReference>
<dbReference type="PROSITE" id="PS50109">
    <property type="entry name" value="HIS_KIN"/>
    <property type="match status" value="1"/>
</dbReference>
<sequence length="455" mass="52115">MRPAKGRYQRISQHYKRLLEEKNSVQKAKNRLVLLYSVSMGVILSAALLAVFLMNVHEQKQNKSRIFQSTATTVYMKLSSDTTVSNTWITEMESSNEMILHIVDAGKPLIQWGSWVPEEEREKEVTKVENLAREDNLLLNVRPISQKEGFYRHYQLKNEQGHEYYAVAFVIPFEKQYRSAILIQYFTKEDQAFDQLAKVFLLIEILGILCMVILNQIYVRFIMKPVEESKRLQTEFIAAASHELKAPLTVIRTSASAIKVVPEKSEHYIATIGEECNRMSSLVEDLLILSSTETKAWRMVMERVELDTILLDVYEEVLPICKEATIGLAISLPDNLLPPVNADAMRLKQIIVILLNNAVQYSKSVKPLLLHAYTSKHYVYIQVIDYGIGIPDEEKTAVFEKFYQVDSSHNDRKHYGLGLSIARELVKMHQGLLLLEDTEGGGCTFTIKLPRVIED</sequence>
<keyword evidence="4 8" id="KW-0808">Transferase</keyword>
<dbReference type="InterPro" id="IPR005467">
    <property type="entry name" value="His_kinase_dom"/>
</dbReference>
<accession>A0A1M7FS55</accession>
<dbReference type="PANTHER" id="PTHR43547:SF2">
    <property type="entry name" value="HYBRID SIGNAL TRANSDUCTION HISTIDINE KINASE C"/>
    <property type="match status" value="1"/>
</dbReference>
<reference evidence="8 9" key="1">
    <citation type="submission" date="2016-11" db="EMBL/GenBank/DDBJ databases">
        <authorList>
            <person name="Jaros S."/>
            <person name="Januszkiewicz K."/>
            <person name="Wedrychowicz H."/>
        </authorList>
    </citation>
    <scope>NUCLEOTIDE SEQUENCE [LARGE SCALE GENOMIC DNA]</scope>
    <source>
        <strain evidence="8 9">DSM 15930</strain>
    </source>
</reference>
<dbReference type="PANTHER" id="PTHR43547">
    <property type="entry name" value="TWO-COMPONENT HISTIDINE KINASE"/>
    <property type="match status" value="1"/>
</dbReference>
<feature type="transmembrane region" description="Helical" evidence="6">
    <location>
        <begin position="32"/>
        <end position="54"/>
    </location>
</feature>
<dbReference type="Proteomes" id="UP000184038">
    <property type="component" value="Unassembled WGS sequence"/>
</dbReference>
<dbReference type="EC" id="2.7.13.3" evidence="2"/>
<evidence type="ECO:0000256" key="2">
    <source>
        <dbReference type="ARBA" id="ARBA00012438"/>
    </source>
</evidence>
<evidence type="ECO:0000313" key="9">
    <source>
        <dbReference type="Proteomes" id="UP000184038"/>
    </source>
</evidence>
<comment type="catalytic activity">
    <reaction evidence="1">
        <text>ATP + protein L-histidine = ADP + protein N-phospho-L-histidine.</text>
        <dbReference type="EC" id="2.7.13.3"/>
    </reaction>
</comment>
<dbReference type="Pfam" id="PF00512">
    <property type="entry name" value="HisKA"/>
    <property type="match status" value="1"/>
</dbReference>
<keyword evidence="6" id="KW-0472">Membrane</keyword>
<evidence type="ECO:0000259" key="7">
    <source>
        <dbReference type="PROSITE" id="PS50109"/>
    </source>
</evidence>
<dbReference type="InterPro" id="IPR003594">
    <property type="entry name" value="HATPase_dom"/>
</dbReference>
<dbReference type="InterPro" id="IPR003661">
    <property type="entry name" value="HisK_dim/P_dom"/>
</dbReference>
<dbReference type="InterPro" id="IPR004358">
    <property type="entry name" value="Sig_transdc_His_kin-like_C"/>
</dbReference>
<feature type="domain" description="Histidine kinase" evidence="7">
    <location>
        <begin position="239"/>
        <end position="453"/>
    </location>
</feature>
<dbReference type="Gene3D" id="1.10.287.130">
    <property type="match status" value="1"/>
</dbReference>
<dbReference type="CDD" id="cd00082">
    <property type="entry name" value="HisKA"/>
    <property type="match status" value="1"/>
</dbReference>
<keyword evidence="6" id="KW-1133">Transmembrane helix</keyword>
<evidence type="ECO:0000256" key="1">
    <source>
        <dbReference type="ARBA" id="ARBA00000085"/>
    </source>
</evidence>
<dbReference type="SUPFAM" id="SSF47384">
    <property type="entry name" value="Homodimeric domain of signal transducing histidine kinase"/>
    <property type="match status" value="1"/>
</dbReference>
<gene>
    <name evidence="8" type="ORF">SAMN02746066_00599</name>
</gene>
<evidence type="ECO:0000256" key="6">
    <source>
        <dbReference type="SAM" id="Phobius"/>
    </source>
</evidence>
<protein>
    <recommendedName>
        <fullName evidence="2">histidine kinase</fullName>
        <ecNumber evidence="2">2.7.13.3</ecNumber>
    </recommendedName>
</protein>
<dbReference type="SMART" id="SM00388">
    <property type="entry name" value="HisKA"/>
    <property type="match status" value="1"/>
</dbReference>
<evidence type="ECO:0000256" key="3">
    <source>
        <dbReference type="ARBA" id="ARBA00022553"/>
    </source>
</evidence>
<evidence type="ECO:0000256" key="4">
    <source>
        <dbReference type="ARBA" id="ARBA00022777"/>
    </source>
</evidence>
<keyword evidence="3" id="KW-0597">Phosphoprotein</keyword>
<dbReference type="AlphaFoldDB" id="A0A1M7FS55"/>
<keyword evidence="6" id="KW-0812">Transmembrane</keyword>
<dbReference type="STRING" id="1120996.SAMN02746066_00599"/>
<dbReference type="SMART" id="SM00387">
    <property type="entry name" value="HATPase_c"/>
    <property type="match status" value="1"/>
</dbReference>
<feature type="transmembrane region" description="Helical" evidence="6">
    <location>
        <begin position="199"/>
        <end position="221"/>
    </location>
</feature>
<dbReference type="SUPFAM" id="SSF55874">
    <property type="entry name" value="ATPase domain of HSP90 chaperone/DNA topoisomerase II/histidine kinase"/>
    <property type="match status" value="1"/>
</dbReference>
<dbReference type="InterPro" id="IPR036890">
    <property type="entry name" value="HATPase_C_sf"/>
</dbReference>
<proteinExistence type="predicted"/>
<evidence type="ECO:0000313" key="8">
    <source>
        <dbReference type="EMBL" id="SHM06507.1"/>
    </source>
</evidence>
<dbReference type="InterPro" id="IPR036097">
    <property type="entry name" value="HisK_dim/P_sf"/>
</dbReference>
<organism evidence="8 9">
    <name type="scientific">Anaerosporobacter mobilis DSM 15930</name>
    <dbReference type="NCBI Taxonomy" id="1120996"/>
    <lineage>
        <taxon>Bacteria</taxon>
        <taxon>Bacillati</taxon>
        <taxon>Bacillota</taxon>
        <taxon>Clostridia</taxon>
        <taxon>Lachnospirales</taxon>
        <taxon>Lachnospiraceae</taxon>
        <taxon>Anaerosporobacter</taxon>
    </lineage>
</organism>
<name>A0A1M7FS55_9FIRM</name>